<dbReference type="Gene3D" id="3.30.210.10">
    <property type="entry name" value="DNA polymerase, thumb domain"/>
    <property type="match status" value="1"/>
</dbReference>
<evidence type="ECO:0000313" key="5">
    <source>
        <dbReference type="EMBL" id="MCV2371296.1"/>
    </source>
</evidence>
<dbReference type="Pfam" id="PF18676">
    <property type="entry name" value="MBG_2"/>
    <property type="match status" value="10"/>
</dbReference>
<dbReference type="SUPFAM" id="SSF52129">
    <property type="entry name" value="Caspase-like"/>
    <property type="match status" value="1"/>
</dbReference>
<dbReference type="SUPFAM" id="SSF51126">
    <property type="entry name" value="Pectin lyase-like"/>
    <property type="match status" value="1"/>
</dbReference>
<keyword evidence="6" id="KW-1185">Reference proteome</keyword>
<feature type="domain" description="Peptidase C14 caspase" evidence="2">
    <location>
        <begin position="2223"/>
        <end position="2440"/>
    </location>
</feature>
<protein>
    <submittedName>
        <fullName evidence="5">YDG domain-containing protein</fullName>
    </submittedName>
</protein>
<feature type="domain" description="MBG" evidence="4">
    <location>
        <begin position="1659"/>
        <end position="1736"/>
    </location>
</feature>
<evidence type="ECO:0000259" key="2">
    <source>
        <dbReference type="Pfam" id="PF00656"/>
    </source>
</evidence>
<feature type="region of interest" description="Disordered" evidence="1">
    <location>
        <begin position="2436"/>
        <end position="2463"/>
    </location>
</feature>
<dbReference type="Pfam" id="PF00656">
    <property type="entry name" value="Peptidase_C14"/>
    <property type="match status" value="1"/>
</dbReference>
<dbReference type="InterPro" id="IPR011600">
    <property type="entry name" value="Pept_C14_caspase"/>
</dbReference>
<feature type="domain" description="MBG" evidence="4">
    <location>
        <begin position="1490"/>
        <end position="1570"/>
    </location>
</feature>
<dbReference type="InterPro" id="IPR041286">
    <property type="entry name" value="MBG_2"/>
</dbReference>
<dbReference type="InterPro" id="IPR029030">
    <property type="entry name" value="Caspase-like_dom_sf"/>
</dbReference>
<comment type="caution">
    <text evidence="5">The sequence shown here is derived from an EMBL/GenBank/DDBJ whole genome shotgun (WGS) entry which is preliminary data.</text>
</comment>
<reference evidence="5 6" key="1">
    <citation type="submission" date="2021-11" db="EMBL/GenBank/DDBJ databases">
        <authorList>
            <person name="Liang Q."/>
            <person name="Mou H."/>
            <person name="Liu Z."/>
        </authorList>
    </citation>
    <scope>NUCLEOTIDE SEQUENCE [LARGE SCALE GENOMIC DNA]</scope>
    <source>
        <strain evidence="5 6">CHU3</strain>
    </source>
</reference>
<feature type="domain" description="MBG" evidence="4">
    <location>
        <begin position="1576"/>
        <end position="1653"/>
    </location>
</feature>
<evidence type="ECO:0000259" key="4">
    <source>
        <dbReference type="Pfam" id="PF18676"/>
    </source>
</evidence>
<gene>
    <name evidence="5" type="ORF">LNV07_24670</name>
</gene>
<dbReference type="InterPro" id="IPR052039">
    <property type="entry name" value="Caspase-related_regulators"/>
</dbReference>
<feature type="domain" description="YDG" evidence="3">
    <location>
        <begin position="1744"/>
        <end position="1821"/>
    </location>
</feature>
<feature type="domain" description="MBG" evidence="4">
    <location>
        <begin position="1921"/>
        <end position="1989"/>
    </location>
</feature>
<evidence type="ECO:0000259" key="3">
    <source>
        <dbReference type="Pfam" id="PF18657"/>
    </source>
</evidence>
<sequence>MLGGNVTNEGLIEASGGQILLAAGKSIELVDTGSPNLSVRVSAPLGQALNLGTLAAAGGRIDIHAAMVNQQGIARAEALATGAGGEIIMRASEALNLSASSQTSVDGAGQGGIISVDAGVGTALVSGKLSAIGQQGQGGQIKLLGRQIGLQDAAKIDASGRAGGGEVFVGGGQQGKNTSFVNAEAVFFGQGASISADAFEMGDGGRIILWSDKATRAFGSLSSRGGSLNGNGGFIETSGGWLDARPESIRTDAAHGKGGLWLLDPSNIRIADAPFSSNISRGPIFTTTGESAVLSTVAISNALNHGNNVSITTGDDGGQFGDITMSNATISANPSVPVSLILNAHRNITLEGNSTIKTQGSPLSVNLNAGGGGFGGAIVVANSVINTGGGDIYLGGSTTPVGPNISASQPSAVGFDGRADAISISNSVLNANKIVARGFSTATSSEAHGINVGFGSSLLARDIDLLGAVDSNGDFSRVGIILGGTIAATHSISIDGLVNSSVYRSSNSPSGVVLLGRLSLLPLTQDATASMSITGTTNDRLDLNPSLGNLYGRGIVFANSGVALQVGGGASVNISGFDHSLNHGRGSSIDLLAGSIDLSLAGRTSIIGNDNVYMGLPVLAPTGVGLDIGAGGKLSFVGGRLTGSPSSLEIQGENLDFQKGLISLGGDGDILLKAGGNFSAATAGALSIVAGGSLQVQANIIQLHEGTSLGSMASKDAIRISGFDGSPAQAFISDIGAGLNTPNGRWLVYAQNPNAPLFGRGSLMPAFSQHNVITKDTPVAQKTGNGLLFADPQYIDFDSLSLKKVYDGGTGAGNSTHGVGVPTWSTDKLDAANPFTFARKDVATGSDSIPVTVNMFDFNGAPVYGYSMRLGGEEIVKTGQITPRLLTISASKVYDGTTGLNSGVVNLGNLASVGGVTETLNYRNAAASDANVATAAKFIKTITLDDGTGLTSNYQLPATLDAGNAPVHIDKAMLTVSADNKSRLYGQANPALTTTVSGFVNGETLQNSGVTGSASASATAVPSTGVGQSVIAAGAGSLAAANYEFSNFNSGTLNIDKALLTVSADNKSRLYGQANPVLTTTVSGFVNGETLQNSGVTGSASASTTAVPSTGVGQSVITAGAGSLAAANYEFSNFNSGTLNIDKALLTVSADNKSRLYGQANPVLTTTVSGFVNGETLQNSGVTGSASASTTAVPSTGVGQSVITAGAGSLAAANYEFSNFNSGTLNIGKALLTVSADNKSRLYGQANPVLTTTVSGYVNGETLQNSGVTGSASASTTAAPSTGVGQSVITAGAGSLAAANYEFSNFNSGTLSIDKALLTVSADNKSRLYGQANPVLTTTVSGFVNGETLQNSGVTGSGSASTTAVPSTGVGQSVITAGAGSLIAANYEFSNFNSGTLNIDKALLTVSADNKSRLYGQANPVLTTTVSGFVNGETLQNSGVTGSGSASTTAVPSTGVGQVVISASKGSLAAANYEFNNFNSGTLNIGKALLSVSADNKSRLYGQANPVLTTSVSGFVNGETLQNSGVTGSASASTTAVPSTGVGQVVISASTGSLAAANYEFSNFNSGTLSIDKALLTVTAKDQTRKYGELNPVFAQVISGFVNNETSAVVIGSAVGHSDANSLTGVGSALITGSSAGLSASNYDFIAANGTLSISKAPLTVTAVPMSKTYDGKAFAGGNGVIFSGFANDESGSVLGGTLGFSGSSQGARNAGNYVMTPQGLAGVNYAINFVDALLTIDRARVSAVTGITAENKVYDRNTDVKVNSGTAVFLGMVAGDSLSVATAKGSFIDKTAAIGKTVNIIGLSLSGPDAGNYTLDNTTASTQADIAPVKLSLGGLTVNSRTYDGGLVATVSGNASVNALPGDTVNVTPGSASFKDKNVGSAKPVVLSGFGLSGSDAGNYMLSPPTALNANISPAVLQYVASPVKKGVGEAAPQLLGSVSGFVGSDTLQNAVTGSLVFSTQADAQAPAGTYAVLGSGLQATNYNFTQAATNAVALTVTTLSPAATLNQTVSTALNSVVKVGEQSVQSGTGGLLDMMQAPSAGVQSSVVASVTPTAPSESPEALAYTSPSASSVFAAPVPAVNTVTAAMAAPGVSFDQVLVGSMSLEALTDLLNSREIYKKALFADAIHQLELNENLADLHVCLTLEELDSGNCLITEELKQKALASKVSINAQVQASSAGAKTETKIEAQAQAQAETKAVMSSAGLPERRRVKAAALPQIVRKVAVVFGIDEYADLSIPKLSNAVKDARAMAELLDNSLGYETLVIPTASKRAVVATLNRLALELGPKDSVVIYYAGHGELVEATGQGYWQLADSNAKRPETWLSNADINRIVAQIGASQVALISDSCFSGSLATKERIRAAPGSTDPNALLARKSVVVMSSGGNEPVFDEGKNGHSPFAWSLMQNLKQVKSWQTGGNLFERVRFAVAKELPQRPRYSASGAGGHQSGGDYLFEQRQLETRN</sequence>
<evidence type="ECO:0000256" key="1">
    <source>
        <dbReference type="SAM" id="MobiDB-lite"/>
    </source>
</evidence>
<feature type="domain" description="MBG" evidence="4">
    <location>
        <begin position="1146"/>
        <end position="1225"/>
    </location>
</feature>
<feature type="domain" description="MBG" evidence="4">
    <location>
        <begin position="974"/>
        <end position="1053"/>
    </location>
</feature>
<dbReference type="PANTHER" id="PTHR22576:SF37">
    <property type="entry name" value="MUCOSA-ASSOCIATED LYMPHOID TISSUE LYMPHOMA TRANSLOCATION PROTEIN 1"/>
    <property type="match status" value="1"/>
</dbReference>
<evidence type="ECO:0000313" key="6">
    <source>
        <dbReference type="Proteomes" id="UP001209701"/>
    </source>
</evidence>
<dbReference type="InterPro" id="IPR041248">
    <property type="entry name" value="YDG"/>
</dbReference>
<dbReference type="Proteomes" id="UP001209701">
    <property type="component" value="Unassembled WGS sequence"/>
</dbReference>
<organism evidence="5 6">
    <name type="scientific">Roseateles oligotrophus</name>
    <dbReference type="NCBI Taxonomy" id="1769250"/>
    <lineage>
        <taxon>Bacteria</taxon>
        <taxon>Pseudomonadati</taxon>
        <taxon>Pseudomonadota</taxon>
        <taxon>Betaproteobacteria</taxon>
        <taxon>Burkholderiales</taxon>
        <taxon>Sphaerotilaceae</taxon>
        <taxon>Roseateles</taxon>
    </lineage>
</organism>
<dbReference type="Gene3D" id="3.40.50.1460">
    <property type="match status" value="1"/>
</dbReference>
<dbReference type="Gene3D" id="2.160.20.10">
    <property type="entry name" value="Single-stranded right-handed beta-helix, Pectin lyase-like"/>
    <property type="match status" value="1"/>
</dbReference>
<dbReference type="Gene3D" id="3.30.160.710">
    <property type="match status" value="8"/>
</dbReference>
<feature type="domain" description="YDG" evidence="3">
    <location>
        <begin position="1829"/>
        <end position="1908"/>
    </location>
</feature>
<feature type="domain" description="MBG" evidence="4">
    <location>
        <begin position="1232"/>
        <end position="1312"/>
    </location>
</feature>
<dbReference type="InterPro" id="IPR012334">
    <property type="entry name" value="Pectin_lyas_fold"/>
</dbReference>
<feature type="domain" description="MBG" evidence="4">
    <location>
        <begin position="1318"/>
        <end position="1397"/>
    </location>
</feature>
<accession>A0ABT2YMZ7</accession>
<dbReference type="Pfam" id="PF18657">
    <property type="entry name" value="YDG"/>
    <property type="match status" value="2"/>
</dbReference>
<dbReference type="InterPro" id="IPR037160">
    <property type="entry name" value="DNA_Pol_thumb_sf"/>
</dbReference>
<dbReference type="InterPro" id="IPR011050">
    <property type="entry name" value="Pectin_lyase_fold/virulence"/>
</dbReference>
<dbReference type="EMBL" id="JAJIRN010000014">
    <property type="protein sequence ID" value="MCV2371296.1"/>
    <property type="molecule type" value="Genomic_DNA"/>
</dbReference>
<proteinExistence type="predicted"/>
<feature type="domain" description="MBG" evidence="4">
    <location>
        <begin position="1060"/>
        <end position="1139"/>
    </location>
</feature>
<feature type="domain" description="MBG" evidence="4">
    <location>
        <begin position="1404"/>
        <end position="1483"/>
    </location>
</feature>
<dbReference type="PANTHER" id="PTHR22576">
    <property type="entry name" value="MUCOSA ASSOCIATED LYMPHOID TISSUE LYMPHOMA TRANSLOCATION PROTEIN 1/PARACASPASE"/>
    <property type="match status" value="1"/>
</dbReference>
<name>A0ABT2YMZ7_9BURK</name>